<dbReference type="NCBIfam" id="TIGR04518">
    <property type="entry name" value="ECF_S_folT_fam"/>
    <property type="match status" value="1"/>
</dbReference>
<feature type="transmembrane region" description="Helical" evidence="1">
    <location>
        <begin position="109"/>
        <end position="128"/>
    </location>
</feature>
<dbReference type="InterPro" id="IPR024529">
    <property type="entry name" value="ECF_trnsprt_substrate-spec"/>
</dbReference>
<evidence type="ECO:0000256" key="1">
    <source>
        <dbReference type="SAM" id="Phobius"/>
    </source>
</evidence>
<dbReference type="RefSeq" id="WP_223420211.1">
    <property type="nucleotide sequence ID" value="NZ_JAIPME010000002.1"/>
</dbReference>
<keyword evidence="1" id="KW-0472">Membrane</keyword>
<organism evidence="2 3">
    <name type="scientific">Anaerococcus murdochii</name>
    <dbReference type="NCBI Taxonomy" id="411577"/>
    <lineage>
        <taxon>Bacteria</taxon>
        <taxon>Bacillati</taxon>
        <taxon>Bacillota</taxon>
        <taxon>Tissierellia</taxon>
        <taxon>Tissierellales</taxon>
        <taxon>Peptoniphilaceae</taxon>
        <taxon>Anaerococcus</taxon>
    </lineage>
</organism>
<dbReference type="Proteomes" id="UP000734271">
    <property type="component" value="Unassembled WGS sequence"/>
</dbReference>
<name>A0ABS7T0E8_9FIRM</name>
<evidence type="ECO:0000313" key="3">
    <source>
        <dbReference type="Proteomes" id="UP000734271"/>
    </source>
</evidence>
<keyword evidence="1" id="KW-1133">Transmembrane helix</keyword>
<gene>
    <name evidence="2" type="ORF">K8P03_08220</name>
</gene>
<feature type="transmembrane region" description="Helical" evidence="1">
    <location>
        <begin position="78"/>
        <end position="97"/>
    </location>
</feature>
<reference evidence="2 3" key="1">
    <citation type="submission" date="2021-08" db="EMBL/GenBank/DDBJ databases">
        <title>FDA dAtabase for Regulatory Grade micrObial Sequences (FDA-ARGOS): Supporting development and validation of Infectious Disease Dx tests.</title>
        <authorList>
            <person name="Sproer C."/>
            <person name="Gronow S."/>
            <person name="Severitt S."/>
            <person name="Schroder I."/>
            <person name="Tallon L."/>
            <person name="Sadzewicz L."/>
            <person name="Zhao X."/>
            <person name="Boylan J."/>
            <person name="Ott S."/>
            <person name="Bowen H."/>
            <person name="Vavikolanu K."/>
            <person name="Hazen T."/>
            <person name="Aluvathingal J."/>
            <person name="Nadendla S."/>
            <person name="Lowell S."/>
            <person name="Myers T."/>
            <person name="Yan Y."/>
            <person name="Sichtig H."/>
        </authorList>
    </citation>
    <scope>NUCLEOTIDE SEQUENCE [LARGE SCALE GENOMIC DNA]</scope>
    <source>
        <strain evidence="2 3">FDAARGOS_1460</strain>
    </source>
</reference>
<evidence type="ECO:0000313" key="2">
    <source>
        <dbReference type="EMBL" id="MBZ2387266.1"/>
    </source>
</evidence>
<dbReference type="EMBL" id="JAIPME010000002">
    <property type="protein sequence ID" value="MBZ2387266.1"/>
    <property type="molecule type" value="Genomic_DNA"/>
</dbReference>
<protein>
    <submittedName>
        <fullName evidence="2">Folate family ECF transporter S component</fullName>
    </submittedName>
</protein>
<feature type="transmembrane region" description="Helical" evidence="1">
    <location>
        <begin position="44"/>
        <end position="72"/>
    </location>
</feature>
<comment type="caution">
    <text evidence="2">The sequence shown here is derived from an EMBL/GenBank/DDBJ whole genome shotgun (WGS) entry which is preliminary data.</text>
</comment>
<dbReference type="Gene3D" id="1.10.1760.20">
    <property type="match status" value="1"/>
</dbReference>
<keyword evidence="1" id="KW-0812">Transmembrane</keyword>
<sequence length="171" mass="18866">MNKKISVDSLVKAAMLTALSIIFSRFFGIFITPTIKFSFGHLPLMLAGMLLGPIPGALAGLAADLIGVAINAGGTPHFGFTFVSVLTGLIPGLITEYCKDKNISMKVQVGLMVFFVFYICHMFLNTLWLSQLFNNPYKVMLASRFVKVLVDGIINYFLLYFIATKLLDKLK</sequence>
<dbReference type="InterPro" id="IPR030949">
    <property type="entry name" value="ECF_S_folate_fam"/>
</dbReference>
<feature type="transmembrane region" description="Helical" evidence="1">
    <location>
        <begin position="148"/>
        <end position="167"/>
    </location>
</feature>
<feature type="transmembrane region" description="Helical" evidence="1">
    <location>
        <begin position="13"/>
        <end position="32"/>
    </location>
</feature>
<keyword evidence="3" id="KW-1185">Reference proteome</keyword>
<dbReference type="Pfam" id="PF12822">
    <property type="entry name" value="ECF_trnsprt"/>
    <property type="match status" value="1"/>
</dbReference>
<accession>A0ABS7T0E8</accession>
<proteinExistence type="predicted"/>